<reference evidence="1 2" key="1">
    <citation type="submission" date="2019-06" db="EMBL/GenBank/DDBJ databases">
        <title>Vibrio cholerae phylogeny based on whole-genome sequencing reveals genetic diversity and population strucutre.</title>
        <authorList>
            <person name="Zhiqiu Y."/>
            <person name="Bin L."/>
            <person name="Lingyan J."/>
        </authorList>
    </citation>
    <scope>NUCLEOTIDE SEQUENCE [LARGE SCALE GENOMIC DNA]</scope>
    <source>
        <strain evidence="1 2">N2814</strain>
    </source>
</reference>
<dbReference type="Proteomes" id="UP000323819">
    <property type="component" value="Unassembled WGS sequence"/>
</dbReference>
<protein>
    <submittedName>
        <fullName evidence="1">Uncharacterized protein</fullName>
    </submittedName>
</protein>
<organism evidence="1 2">
    <name type="scientific">Vibrio cholerae</name>
    <dbReference type="NCBI Taxonomy" id="666"/>
    <lineage>
        <taxon>Bacteria</taxon>
        <taxon>Pseudomonadati</taxon>
        <taxon>Pseudomonadota</taxon>
        <taxon>Gammaproteobacteria</taxon>
        <taxon>Vibrionales</taxon>
        <taxon>Vibrionaceae</taxon>
        <taxon>Vibrio</taxon>
    </lineage>
</organism>
<name>A0ABD7SRY3_VIBCL</name>
<dbReference type="EMBL" id="VSIJ01000005">
    <property type="protein sequence ID" value="TXX67273.1"/>
    <property type="molecule type" value="Genomic_DNA"/>
</dbReference>
<dbReference type="AlphaFoldDB" id="A0ABD7SRY3"/>
<proteinExistence type="predicted"/>
<comment type="caution">
    <text evidence="1">The sequence shown here is derived from an EMBL/GenBank/DDBJ whole genome shotgun (WGS) entry which is preliminary data.</text>
</comment>
<accession>A0ABD7SRY3</accession>
<dbReference type="RefSeq" id="WP_148521417.1">
    <property type="nucleotide sequence ID" value="NZ_JAILXN010000001.1"/>
</dbReference>
<evidence type="ECO:0000313" key="1">
    <source>
        <dbReference type="EMBL" id="TXX67273.1"/>
    </source>
</evidence>
<gene>
    <name evidence="1" type="ORF">FXF03_01485</name>
</gene>
<sequence>MKVLEIPATIRIFLKDSATQEQIEQIAKDCTNGDFAFIEAGDSPEFEKAIRDYVSTDSDNGQVIAEVDLWASLDKPHSLLEIIVDMN</sequence>
<evidence type="ECO:0000313" key="2">
    <source>
        <dbReference type="Proteomes" id="UP000323819"/>
    </source>
</evidence>